<organism evidence="1 2">
    <name type="scientific">Cuscuta europaea</name>
    <name type="common">European dodder</name>
    <dbReference type="NCBI Taxonomy" id="41803"/>
    <lineage>
        <taxon>Eukaryota</taxon>
        <taxon>Viridiplantae</taxon>
        <taxon>Streptophyta</taxon>
        <taxon>Embryophyta</taxon>
        <taxon>Tracheophyta</taxon>
        <taxon>Spermatophyta</taxon>
        <taxon>Magnoliopsida</taxon>
        <taxon>eudicotyledons</taxon>
        <taxon>Gunneridae</taxon>
        <taxon>Pentapetalae</taxon>
        <taxon>asterids</taxon>
        <taxon>lamiids</taxon>
        <taxon>Solanales</taxon>
        <taxon>Convolvulaceae</taxon>
        <taxon>Cuscuteae</taxon>
        <taxon>Cuscuta</taxon>
        <taxon>Cuscuta subgen. Cuscuta</taxon>
    </lineage>
</organism>
<accession>A0A9P0YLK6</accession>
<dbReference type="PANTHER" id="PTHR33052">
    <property type="entry name" value="DUF4228 DOMAIN PROTEIN-RELATED"/>
    <property type="match status" value="1"/>
</dbReference>
<evidence type="ECO:0000313" key="1">
    <source>
        <dbReference type="EMBL" id="CAH9067051.1"/>
    </source>
</evidence>
<comment type="caution">
    <text evidence="1">The sequence shown here is derived from an EMBL/GenBank/DDBJ whole genome shotgun (WGS) entry which is preliminary data.</text>
</comment>
<reference evidence="1" key="1">
    <citation type="submission" date="2022-07" db="EMBL/GenBank/DDBJ databases">
        <authorList>
            <person name="Macas J."/>
            <person name="Novak P."/>
            <person name="Neumann P."/>
        </authorList>
    </citation>
    <scope>NUCLEOTIDE SEQUENCE</scope>
</reference>
<sequence length="175" mass="19274">MGNYVSCALSAPASAKQTKVILPSGEIRHFSRPINAAEVMLESPNHFVVNSKSLQIGRRFSALYADEDLEIANVYAVFPMKRLGSAVTAADVAALFLAAKRTVVAAPGSRLHDRSEEIDGDLDQVDEDGSEKLPKLDLDEIIDDFLSPEFRLRMSMSRSKKPMLETIVEEVVLPR</sequence>
<gene>
    <name evidence="1" type="ORF">CEURO_LOCUS2469</name>
</gene>
<evidence type="ECO:0000313" key="2">
    <source>
        <dbReference type="Proteomes" id="UP001152484"/>
    </source>
</evidence>
<dbReference type="OrthoDB" id="1922322at2759"/>
<name>A0A9P0YLK6_CUSEU</name>
<keyword evidence="2" id="KW-1185">Reference proteome</keyword>
<dbReference type="AlphaFoldDB" id="A0A9P0YLK6"/>
<dbReference type="InterPro" id="IPR025322">
    <property type="entry name" value="PADRE_dom"/>
</dbReference>
<protein>
    <submittedName>
        <fullName evidence="1">Uncharacterized protein</fullName>
    </submittedName>
</protein>
<dbReference type="Pfam" id="PF14009">
    <property type="entry name" value="PADRE"/>
    <property type="match status" value="1"/>
</dbReference>
<proteinExistence type="predicted"/>
<dbReference type="EMBL" id="CAMAPE010000005">
    <property type="protein sequence ID" value="CAH9067051.1"/>
    <property type="molecule type" value="Genomic_DNA"/>
</dbReference>
<dbReference type="Proteomes" id="UP001152484">
    <property type="component" value="Unassembled WGS sequence"/>
</dbReference>